<sequence>MAHRIVDPTRLLLTGGLIDWTAVFRQQAANQKKARSPADIARERELKGTRLVQLRWLTAEGVGLPTEPFQVWRRPSLPWEGEKPLTPQPTTFFGMTLLVFEQPQLTLRFHMSTANPGGGSVIAFSGAPLGSGLVGSHVLNAAGSASVRLAAPQIGCLLCSPGIHVSGLAGVADGIQDDPHWQLVEVVGLPVDKRFSGVFDLAAPQGPAGALVDPMRAALDRFRRGAPFYGWQPQVTPTLAAPPWQLADPVAVLKLIRAEMLDPIRDMVTTLLPPQHRTFELTRSLASASGGQSATARFKPLATLLFGAGTDPLASLMTGYGTALEDIDLPPINVSDRQFFGDASRSDWDYMVTARWSRGLDHASDPLELAALLMAPKFAVPPPAPVNAVAQLDGLRTPAGTDADYHGVVRVNWDRPSGLLPLRVGSYAFVRAGLAPAGPLVALMDKRPDDVALQPIGASGAPDSSPQPARWAALDERYALATAPDPNAVLYGLAHQDLLGLWSGWRTAGLTLAEPPVRPLSIVSARLEVEAIASGPCPATLVIETSWDWATRSPERLELVGRLYPQARLGDAPADTSVPAGLAMALGGGAGPLLRIQFGGAAAGAPALVGAVPPGATVALEYVAFDGRTLVAAPPASAGPRRYRLTVSGLRLDFDAAPRIGLALWGRGIEHRSPQRIGAWSAQPAVASTADPRPPVVAVEHEDVLLASLADASGLHHARLSWPAAPNAAGYFVYTCTEEKLRADRGLPSPGKSLTLSERLSALRNAFAANPDRRSFTRVNSAPVAGLSTQVSLPRGSKEIHLYLVIGTSAGNVESAWPTLADPLLRKRPIAYAAPQVVVPMPPDLEVSRGRDDSTDPPSFHAAVTVRCKPGPRVSRIDLHRVRVAEATLELDTMGPPVATLTGSAGAWVATPQVSSEPGMDQPLARIAGRDAVPGSWKKVWYRAVAWSADDPARGLFGGRSGPSALREVVVPPAGPPQLSALAAGWPGGADLLALQVDATTPAPLAETPLGPHRLRVELLAEAADGSSQVLFRHPATPGADGGADRLDRLADVAPPAGTAGLWQAPAGPPKTTRLRLQAQRPDATSRLRARFLLIDPLGRASERELTIEPGLPLPAPDILAFSIQHRPPRGILAQFLTSALFGPTSAGPFVLTIRWVPSLSPLLPLLPFPLPRPGLRPPVRSGPIAQVSVALPDLRRLAAGEDLLLDPAAIPVRRLADAGDAEGAIGFALRGRYGGRLSLTLRGPDGRTATLSRTLR</sequence>
<protein>
    <submittedName>
        <fullName evidence="1">Uncharacterized protein</fullName>
    </submittedName>
</protein>
<reference evidence="1 2" key="1">
    <citation type="submission" date="2023-08" db="EMBL/GenBank/DDBJ databases">
        <authorList>
            <person name="Roldan D.M."/>
            <person name="Menes R.J."/>
        </authorList>
    </citation>
    <scope>NUCLEOTIDE SEQUENCE [LARGE SCALE GENOMIC DNA]</scope>
    <source>
        <strain evidence="1 2">CCM 2812</strain>
    </source>
</reference>
<proteinExistence type="predicted"/>
<dbReference type="Proteomes" id="UP001235760">
    <property type="component" value="Unassembled WGS sequence"/>
</dbReference>
<dbReference type="EMBL" id="JAUZEE010000002">
    <property type="protein sequence ID" value="MDP4300196.1"/>
    <property type="molecule type" value="Genomic_DNA"/>
</dbReference>
<gene>
    <name evidence="1" type="ORF">Q8X39_06075</name>
</gene>
<name>A0ABT9G130_LEPDI</name>
<accession>A0ABT9G130</accession>
<dbReference type="RefSeq" id="WP_305748740.1">
    <property type="nucleotide sequence ID" value="NZ_JAUZEE010000002.1"/>
</dbReference>
<keyword evidence="2" id="KW-1185">Reference proteome</keyword>
<evidence type="ECO:0000313" key="2">
    <source>
        <dbReference type="Proteomes" id="UP001235760"/>
    </source>
</evidence>
<comment type="caution">
    <text evidence="1">The sequence shown here is derived from an EMBL/GenBank/DDBJ whole genome shotgun (WGS) entry which is preliminary data.</text>
</comment>
<organism evidence="1 2">
    <name type="scientific">Leptothrix discophora</name>
    <dbReference type="NCBI Taxonomy" id="89"/>
    <lineage>
        <taxon>Bacteria</taxon>
        <taxon>Pseudomonadati</taxon>
        <taxon>Pseudomonadota</taxon>
        <taxon>Betaproteobacteria</taxon>
        <taxon>Burkholderiales</taxon>
        <taxon>Sphaerotilaceae</taxon>
        <taxon>Leptothrix</taxon>
    </lineage>
</organism>
<evidence type="ECO:0000313" key="1">
    <source>
        <dbReference type="EMBL" id="MDP4300196.1"/>
    </source>
</evidence>